<dbReference type="Pfam" id="PF00447">
    <property type="entry name" value="HSF_DNA-bind"/>
    <property type="match status" value="1"/>
</dbReference>
<evidence type="ECO:0000256" key="10">
    <source>
        <dbReference type="SAM" id="Coils"/>
    </source>
</evidence>
<dbReference type="GO" id="GO:0005634">
    <property type="term" value="C:nucleus"/>
    <property type="evidence" value="ECO:0007669"/>
    <property type="project" value="UniProtKB-SubCell"/>
</dbReference>
<dbReference type="PRINTS" id="PR00056">
    <property type="entry name" value="HSFDOMAIN"/>
</dbReference>
<dbReference type="Gene3D" id="1.10.10.10">
    <property type="entry name" value="Winged helix-like DNA-binding domain superfamily/Winged helix DNA-binding domain"/>
    <property type="match status" value="1"/>
</dbReference>
<evidence type="ECO:0000256" key="6">
    <source>
        <dbReference type="ARBA" id="ARBA00023125"/>
    </source>
</evidence>
<comment type="subunit">
    <text evidence="2">Homotrimer.</text>
</comment>
<protein>
    <recommendedName>
        <fullName evidence="12">HSF-type DNA-binding domain-containing protein</fullName>
    </recommendedName>
</protein>
<evidence type="ECO:0000256" key="9">
    <source>
        <dbReference type="RuleBase" id="RU004020"/>
    </source>
</evidence>
<feature type="region of interest" description="Disordered" evidence="11">
    <location>
        <begin position="192"/>
        <end position="218"/>
    </location>
</feature>
<dbReference type="GO" id="GO:0003700">
    <property type="term" value="F:DNA-binding transcription factor activity"/>
    <property type="evidence" value="ECO:0007669"/>
    <property type="project" value="InterPro"/>
</dbReference>
<dbReference type="PROSITE" id="PS00434">
    <property type="entry name" value="HSF_DOMAIN"/>
    <property type="match status" value="1"/>
</dbReference>
<dbReference type="InterPro" id="IPR036388">
    <property type="entry name" value="WH-like_DNA-bd_sf"/>
</dbReference>
<keyword evidence="6" id="KW-0238">DNA-binding</keyword>
<name>A0AAE1TEM1_9FABA</name>
<dbReference type="PANTHER" id="PTHR10015">
    <property type="entry name" value="HEAT SHOCK TRANSCRIPTION FACTOR"/>
    <property type="match status" value="1"/>
</dbReference>
<dbReference type="EMBL" id="JAWXYG010000002">
    <property type="protein sequence ID" value="KAK4280879.1"/>
    <property type="molecule type" value="Genomic_DNA"/>
</dbReference>
<evidence type="ECO:0000256" key="8">
    <source>
        <dbReference type="ARBA" id="ARBA00023242"/>
    </source>
</evidence>
<evidence type="ECO:0000313" key="14">
    <source>
        <dbReference type="Proteomes" id="UP001293593"/>
    </source>
</evidence>
<keyword evidence="14" id="KW-1185">Reference proteome</keyword>
<evidence type="ECO:0000256" key="5">
    <source>
        <dbReference type="ARBA" id="ARBA00023016"/>
    </source>
</evidence>
<evidence type="ECO:0000256" key="1">
    <source>
        <dbReference type="ARBA" id="ARBA00004123"/>
    </source>
</evidence>
<dbReference type="GO" id="GO:0034605">
    <property type="term" value="P:cellular response to heat"/>
    <property type="evidence" value="ECO:0007669"/>
    <property type="project" value="TreeGrafter"/>
</dbReference>
<dbReference type="GO" id="GO:0000978">
    <property type="term" value="F:RNA polymerase II cis-regulatory region sequence-specific DNA binding"/>
    <property type="evidence" value="ECO:0007669"/>
    <property type="project" value="TreeGrafter"/>
</dbReference>
<sequence length="295" mass="33803">MEQNDEIAPFVIKTYHIVNDPRTDNLVAWGTANNSFIVLDPLDFSRCVLPAFFKHNNFSSFVRQLNTYGFKKVDPDRWEFANEWFLRGQKQLLVNVVRRKQSKNKNLMCYPEGLEELDEEVLVMEIARLKEEQKALDREVEGINKRLEATERRPQKMMAFLRKVVEDPDVLSRILAEREERQLAEKRRRLMTSATAATTSSSSGMAVNTKVEEDEESPYWRGRISQATLDKPPWSQQSNSDATTGTAVGTVWPPQGGMYSGCHAGDAQLTYFTDVAPETQSKPPPYPFSLLEWGF</sequence>
<keyword evidence="3" id="KW-0597">Phosphoprotein</keyword>
<keyword evidence="4" id="KW-0805">Transcription regulation</keyword>
<dbReference type="InterPro" id="IPR036390">
    <property type="entry name" value="WH_DNA-bd_sf"/>
</dbReference>
<dbReference type="Proteomes" id="UP001293593">
    <property type="component" value="Unassembled WGS sequence"/>
</dbReference>
<dbReference type="SUPFAM" id="SSF46785">
    <property type="entry name" value="Winged helix' DNA-binding domain"/>
    <property type="match status" value="1"/>
</dbReference>
<dbReference type="SMART" id="SM00415">
    <property type="entry name" value="HSF"/>
    <property type="match status" value="1"/>
</dbReference>
<reference evidence="13" key="1">
    <citation type="submission" date="2023-10" db="EMBL/GenBank/DDBJ databases">
        <title>Chromosome-level genome of the transformable northern wattle, Acacia crassicarpa.</title>
        <authorList>
            <person name="Massaro I."/>
            <person name="Sinha N.R."/>
            <person name="Poethig S."/>
            <person name="Leichty A.R."/>
        </authorList>
    </citation>
    <scope>NUCLEOTIDE SEQUENCE</scope>
    <source>
        <strain evidence="13">Acra3RX</strain>
        <tissue evidence="13">Leaf</tissue>
    </source>
</reference>
<accession>A0AAE1TEM1</accession>
<dbReference type="FunFam" id="1.10.10.10:FF:000037">
    <property type="entry name" value="Heat stress transcription factor B-4"/>
    <property type="match status" value="1"/>
</dbReference>
<comment type="similarity">
    <text evidence="9">Belongs to the HSF family.</text>
</comment>
<dbReference type="PANTHER" id="PTHR10015:SF332">
    <property type="entry name" value="HEAT STRESS TRANSCRIPTION FACTOR C-1"/>
    <property type="match status" value="1"/>
</dbReference>
<comment type="subcellular location">
    <subcellularLocation>
        <location evidence="1">Nucleus</location>
    </subcellularLocation>
</comment>
<evidence type="ECO:0000256" key="11">
    <source>
        <dbReference type="SAM" id="MobiDB-lite"/>
    </source>
</evidence>
<evidence type="ECO:0000313" key="13">
    <source>
        <dbReference type="EMBL" id="KAK4280879.1"/>
    </source>
</evidence>
<feature type="domain" description="HSF-type DNA-binding" evidence="12">
    <location>
        <begin position="49"/>
        <end position="73"/>
    </location>
</feature>
<evidence type="ECO:0000256" key="7">
    <source>
        <dbReference type="ARBA" id="ARBA00023163"/>
    </source>
</evidence>
<evidence type="ECO:0000259" key="12">
    <source>
        <dbReference type="PROSITE" id="PS00434"/>
    </source>
</evidence>
<dbReference type="AlphaFoldDB" id="A0AAE1TEM1"/>
<keyword evidence="8" id="KW-0539">Nucleus</keyword>
<keyword evidence="5" id="KW-0346">Stress response</keyword>
<organism evidence="13 14">
    <name type="scientific">Acacia crassicarpa</name>
    <name type="common">northern wattle</name>
    <dbReference type="NCBI Taxonomy" id="499986"/>
    <lineage>
        <taxon>Eukaryota</taxon>
        <taxon>Viridiplantae</taxon>
        <taxon>Streptophyta</taxon>
        <taxon>Embryophyta</taxon>
        <taxon>Tracheophyta</taxon>
        <taxon>Spermatophyta</taxon>
        <taxon>Magnoliopsida</taxon>
        <taxon>eudicotyledons</taxon>
        <taxon>Gunneridae</taxon>
        <taxon>Pentapetalae</taxon>
        <taxon>rosids</taxon>
        <taxon>fabids</taxon>
        <taxon>Fabales</taxon>
        <taxon>Fabaceae</taxon>
        <taxon>Caesalpinioideae</taxon>
        <taxon>mimosoid clade</taxon>
        <taxon>Acacieae</taxon>
        <taxon>Acacia</taxon>
    </lineage>
</organism>
<evidence type="ECO:0000256" key="4">
    <source>
        <dbReference type="ARBA" id="ARBA00023015"/>
    </source>
</evidence>
<gene>
    <name evidence="13" type="ORF">QN277_012439</name>
</gene>
<feature type="coiled-coil region" evidence="10">
    <location>
        <begin position="119"/>
        <end position="153"/>
    </location>
</feature>
<keyword evidence="10" id="KW-0175">Coiled coil</keyword>
<proteinExistence type="inferred from homology"/>
<dbReference type="GO" id="GO:0006357">
    <property type="term" value="P:regulation of transcription by RNA polymerase II"/>
    <property type="evidence" value="ECO:0007669"/>
    <property type="project" value="TreeGrafter"/>
</dbReference>
<evidence type="ECO:0000256" key="2">
    <source>
        <dbReference type="ARBA" id="ARBA00011233"/>
    </source>
</evidence>
<evidence type="ECO:0000256" key="3">
    <source>
        <dbReference type="ARBA" id="ARBA00022553"/>
    </source>
</evidence>
<comment type="caution">
    <text evidence="13">The sequence shown here is derived from an EMBL/GenBank/DDBJ whole genome shotgun (WGS) entry which is preliminary data.</text>
</comment>
<feature type="compositionally biased region" description="Low complexity" evidence="11">
    <location>
        <begin position="192"/>
        <end position="203"/>
    </location>
</feature>
<dbReference type="InterPro" id="IPR000232">
    <property type="entry name" value="HSF_DNA-bd"/>
</dbReference>
<keyword evidence="7" id="KW-0804">Transcription</keyword>